<comment type="caution">
    <text evidence="2">The sequence shown here is derived from an EMBL/GenBank/DDBJ whole genome shotgun (WGS) entry which is preliminary data.</text>
</comment>
<dbReference type="EMBL" id="JADNRY010000053">
    <property type="protein sequence ID" value="KAF9069270.1"/>
    <property type="molecule type" value="Genomic_DNA"/>
</dbReference>
<feature type="region of interest" description="Disordered" evidence="1">
    <location>
        <begin position="570"/>
        <end position="701"/>
    </location>
</feature>
<feature type="region of interest" description="Disordered" evidence="1">
    <location>
        <begin position="1209"/>
        <end position="1301"/>
    </location>
</feature>
<evidence type="ECO:0000313" key="2">
    <source>
        <dbReference type="EMBL" id="KAF9069270.1"/>
    </source>
</evidence>
<feature type="region of interest" description="Disordered" evidence="1">
    <location>
        <begin position="1"/>
        <end position="58"/>
    </location>
</feature>
<feature type="compositionally biased region" description="Polar residues" evidence="1">
    <location>
        <begin position="1103"/>
        <end position="1114"/>
    </location>
</feature>
<feature type="region of interest" description="Disordered" evidence="1">
    <location>
        <begin position="1012"/>
        <end position="1118"/>
    </location>
</feature>
<feature type="compositionally biased region" description="Low complexity" evidence="1">
    <location>
        <begin position="467"/>
        <end position="499"/>
    </location>
</feature>
<proteinExistence type="predicted"/>
<name>A0A9P5U6W5_9AGAR</name>
<organism evidence="2 3">
    <name type="scientific">Rhodocollybia butyracea</name>
    <dbReference type="NCBI Taxonomy" id="206335"/>
    <lineage>
        <taxon>Eukaryota</taxon>
        <taxon>Fungi</taxon>
        <taxon>Dikarya</taxon>
        <taxon>Basidiomycota</taxon>
        <taxon>Agaricomycotina</taxon>
        <taxon>Agaricomycetes</taxon>
        <taxon>Agaricomycetidae</taxon>
        <taxon>Agaricales</taxon>
        <taxon>Marasmiineae</taxon>
        <taxon>Omphalotaceae</taxon>
        <taxon>Rhodocollybia</taxon>
    </lineage>
</organism>
<feature type="compositionally biased region" description="Acidic residues" evidence="1">
    <location>
        <begin position="1012"/>
        <end position="1023"/>
    </location>
</feature>
<keyword evidence="3" id="KW-1185">Reference proteome</keyword>
<feature type="compositionally biased region" description="Polar residues" evidence="1">
    <location>
        <begin position="280"/>
        <end position="291"/>
    </location>
</feature>
<feature type="compositionally biased region" description="Polar residues" evidence="1">
    <location>
        <begin position="1"/>
        <end position="10"/>
    </location>
</feature>
<feature type="compositionally biased region" description="Low complexity" evidence="1">
    <location>
        <begin position="18"/>
        <end position="34"/>
    </location>
</feature>
<gene>
    <name evidence="2" type="ORF">BDP27DRAFT_1402762</name>
</gene>
<feature type="compositionally biased region" description="Low complexity" evidence="1">
    <location>
        <begin position="1230"/>
        <end position="1245"/>
    </location>
</feature>
<feature type="compositionally biased region" description="Basic and acidic residues" evidence="1">
    <location>
        <begin position="790"/>
        <end position="800"/>
    </location>
</feature>
<sequence length="1338" mass="142477">MNVLDPQTSPVEEPHVLRSASSNSSIGSSASRASLSRRPRARARSKTLTSSSTPQPADFISDVKFVQEPVSMTTEEANMANTGAAKGSEADLIRMSRAAKQASNLPSISTAPSAFSRVPLSQIDADSGIKVNIRDSVITQETNNSSSIYPFSTVASSTPVPHSPAESVFEMQQPPMVKSFDEDDVSYRLRLLVNNNYFLPPAHSKPHPDQFHASPVPVNGNSTLPKKPPTPTFLDLFRLGKNKSKPSTPTSEPGTPLVPALRTTSDATAVSGFPLPPTGPQSTPQVSTSSGGRPAASRVVVVREKMLDLESAAKQAELEMKSRRGREPAIFVDDVIDPTDAVDLPPPSTAYPFTVQASALHGLGVNDSVGAAILADHLPPPKSSSSQLVLDEDAAWRKALLHAAVGHSFDNLADASLSRHVASLTSGASSMLSAPIASGSGSIPPSPAVSTAKINRKIISGPISLNSSPRSRSKSQPPSRPRGFSSASASSTSHLYSANPHPPTSPSPIPFRTETPSEPLKPLMPPPKSPLKRQLINPLYSLSQTDLTEPAEPVAEAETNFVVPAIAEKVNPGSGSRSMKTANKPAGSSSPSRKSTSSNRNGRSGSSTSKKASSLSSEPRVTVPSLTPPPFPRESSESNMSGVETGLPNTEDEDGDARSIYSIMTAEMGSESEGSQDFGEGQDDRGRSRSRSRASVTSTYTAALSPTTSAFQDALSRNPSELHVNVNDTDSNLDSQTQSNLRRIHVHHEQDRNLLTSPTPPPRISSDPVLQPLSPAPRPPRTPRTTTSLHYRDMRNRQFEKVPSVYSLRSTTPTSVSGPAPPSPSSITRSTSDQGHGTPTKLTLPPPVSKRRPPTAPAAPNTDVIPNVGYGRVEIIEIAAPGPVTPPFLESLPRPSPDPLASLLERRSRFSSTNANSGRDPLSLHIPTTMFVPSIRSAPAPQSPPSLASSFDALRVGRRNIRPASPTSRSFVDVETAHASASASNSNSNRKRETYNFFDKLQSQPNALDYLDNSEESSEEEDYGDVKDDGEVNGSGSGSEGGSKSGDDGGETAGRKTLSVAHSTHSAVSILSTPSAPSSTAFYSTRSPSRGHTPVSSLMRLGNHSTPHVSSGSRNALGDDLGDLDHNIFFRRSGDQLQVLPPLPTRPTQSFQSSSKVKLLPFGVTDPKRPIGHIPPSPSKSKFFNKKIRAQQLPLELYQYRSDGRLSADAGNGSGAAQSLHDRHSTEALSTITARPRTTSSATSPGRNLGGRYEYEHDHAHDKRPSTSTATVRSGHHKKHSSGLGKLSKRQQESEKLDGMVKLHLEAEKDRIKRMAERMMQHQGKGGGGAFAKGKSTR</sequence>
<protein>
    <submittedName>
        <fullName evidence="2">Uncharacterized protein</fullName>
    </submittedName>
</protein>
<feature type="compositionally biased region" description="Polar residues" evidence="1">
    <location>
        <begin position="46"/>
        <end position="55"/>
    </location>
</feature>
<evidence type="ECO:0000313" key="3">
    <source>
        <dbReference type="Proteomes" id="UP000772434"/>
    </source>
</evidence>
<feature type="compositionally biased region" description="Low complexity" evidence="1">
    <location>
        <begin position="588"/>
        <end position="617"/>
    </location>
</feature>
<feature type="compositionally biased region" description="Gly residues" evidence="1">
    <location>
        <begin position="1033"/>
        <end position="1044"/>
    </location>
</feature>
<evidence type="ECO:0000256" key="1">
    <source>
        <dbReference type="SAM" id="MobiDB-lite"/>
    </source>
</evidence>
<feature type="compositionally biased region" description="Basic residues" evidence="1">
    <location>
        <begin position="35"/>
        <end position="45"/>
    </location>
</feature>
<feature type="region of interest" description="Disordered" evidence="1">
    <location>
        <begin position="203"/>
        <end position="296"/>
    </location>
</feature>
<feature type="compositionally biased region" description="Pro residues" evidence="1">
    <location>
        <begin position="500"/>
        <end position="509"/>
    </location>
</feature>
<feature type="compositionally biased region" description="Basic and acidic residues" evidence="1">
    <location>
        <begin position="1253"/>
        <end position="1265"/>
    </location>
</feature>
<feature type="compositionally biased region" description="Polar residues" evidence="1">
    <location>
        <begin position="1060"/>
        <end position="1096"/>
    </location>
</feature>
<feature type="compositionally biased region" description="Basic and acidic residues" evidence="1">
    <location>
        <begin position="1290"/>
        <end position="1301"/>
    </location>
</feature>
<dbReference type="Proteomes" id="UP000772434">
    <property type="component" value="Unassembled WGS sequence"/>
</dbReference>
<feature type="region of interest" description="Disordered" evidence="1">
    <location>
        <begin position="460"/>
        <end position="532"/>
    </location>
</feature>
<reference evidence="2" key="1">
    <citation type="submission" date="2020-11" db="EMBL/GenBank/DDBJ databases">
        <authorList>
            <consortium name="DOE Joint Genome Institute"/>
            <person name="Ahrendt S."/>
            <person name="Riley R."/>
            <person name="Andreopoulos W."/>
            <person name="Labutti K."/>
            <person name="Pangilinan J."/>
            <person name="Ruiz-Duenas F.J."/>
            <person name="Barrasa J.M."/>
            <person name="Sanchez-Garcia M."/>
            <person name="Camarero S."/>
            <person name="Miyauchi S."/>
            <person name="Serrano A."/>
            <person name="Linde D."/>
            <person name="Babiker R."/>
            <person name="Drula E."/>
            <person name="Ayuso-Fernandez I."/>
            <person name="Pacheco R."/>
            <person name="Padilla G."/>
            <person name="Ferreira P."/>
            <person name="Barriuso J."/>
            <person name="Kellner H."/>
            <person name="Castanera R."/>
            <person name="Alfaro M."/>
            <person name="Ramirez L."/>
            <person name="Pisabarro A.G."/>
            <person name="Kuo A."/>
            <person name="Tritt A."/>
            <person name="Lipzen A."/>
            <person name="He G."/>
            <person name="Yan M."/>
            <person name="Ng V."/>
            <person name="Cullen D."/>
            <person name="Martin F."/>
            <person name="Rosso M.-N."/>
            <person name="Henrissat B."/>
            <person name="Hibbett D."/>
            <person name="Martinez A.T."/>
            <person name="Grigoriev I.V."/>
        </authorList>
    </citation>
    <scope>NUCLEOTIDE SEQUENCE</scope>
    <source>
        <strain evidence="2">AH 40177</strain>
    </source>
</reference>
<dbReference type="OrthoDB" id="3261862at2759"/>
<accession>A0A9P5U6W5</accession>
<feature type="region of interest" description="Disordered" evidence="1">
    <location>
        <begin position="748"/>
        <end position="864"/>
    </location>
</feature>